<dbReference type="PRINTS" id="PR00094">
    <property type="entry name" value="ADENYLTKNASE"/>
</dbReference>
<evidence type="ECO:0000256" key="10">
    <source>
        <dbReference type="ARBA" id="ARBA00031517"/>
    </source>
</evidence>
<keyword evidence="4 12" id="KW-0808">Transferase</keyword>
<dbReference type="InterPro" id="IPR027417">
    <property type="entry name" value="P-loop_NTPase"/>
</dbReference>
<dbReference type="Proteomes" id="UP001190926">
    <property type="component" value="Unassembled WGS sequence"/>
</dbReference>
<keyword evidence="5" id="KW-0547">Nucleotide-binding</keyword>
<reference evidence="13 14" key="1">
    <citation type="journal article" date="2021" name="Nat. Commun.">
        <title>Incipient diploidization of the medicinal plant Perilla within 10,000 years.</title>
        <authorList>
            <person name="Zhang Y."/>
            <person name="Shen Q."/>
            <person name="Leng L."/>
            <person name="Zhang D."/>
            <person name="Chen S."/>
            <person name="Shi Y."/>
            <person name="Ning Z."/>
            <person name="Chen S."/>
        </authorList>
    </citation>
    <scope>NUCLEOTIDE SEQUENCE [LARGE SCALE GENOMIC DNA]</scope>
    <source>
        <strain evidence="14">cv. PC099</strain>
    </source>
</reference>
<comment type="caution">
    <text evidence="13">The sequence shown here is derived from an EMBL/GenBank/DDBJ whole genome shotgun (WGS) entry which is preliminary data.</text>
</comment>
<evidence type="ECO:0000256" key="12">
    <source>
        <dbReference type="RuleBase" id="RU003330"/>
    </source>
</evidence>
<dbReference type="GO" id="GO:0006221">
    <property type="term" value="P:pyrimidine nucleotide biosynthetic process"/>
    <property type="evidence" value="ECO:0007669"/>
    <property type="project" value="UniProtKB-KW"/>
</dbReference>
<dbReference type="GO" id="GO:0016787">
    <property type="term" value="F:hydrolase activity"/>
    <property type="evidence" value="ECO:0007669"/>
    <property type="project" value="UniProtKB-KW"/>
</dbReference>
<sequence>MWRRVVSLSPLVSVSKSRLRNQSPYGINAWQVFSTQVLNPAKDGVSGAARKPFITFVLGGPGSGKGTQCTRIVQDFGFTHLSVGDLLRNEISSNNENGSMILNTIKEGKIVPSEVTVQLIKKTIEASKNDRILVDGFPRSEENRIAYERVNGAEPDIVLFFDCPEEEMVKRVLNRNQGRIDDNIETVKERLRVFAELNLPVIKHYSEKGKLHKIDGTGSEDEIFERVLPVFAALRKCGMLSWLKDFYLDALGPVCTEFQKFLFQILLMHTSPVLEKMDTRGEGNSNTISEVEASLLGIADGTKGVVDNVKAAGVDIQSGQQQSRIDWLNDGDRNTKNFHANSGEHIMDLELVDKLVTNEQAQDSFITHGILLPSTYTDLVEFFFVWHSSPGFEFEFFFVLIPKEERALMMEEFRPIALRNFLFKIFTKVLATRLNVVDAKIVTKQQYGDKS</sequence>
<dbReference type="GO" id="GO:0004017">
    <property type="term" value="F:AMP kinase activity"/>
    <property type="evidence" value="ECO:0007669"/>
    <property type="project" value="UniProtKB-EC"/>
</dbReference>
<dbReference type="EMBL" id="SDAM02029591">
    <property type="protein sequence ID" value="KAH6755677.1"/>
    <property type="molecule type" value="Genomic_DNA"/>
</dbReference>
<dbReference type="PANTHER" id="PTHR23359">
    <property type="entry name" value="NUCLEOTIDE KINASE"/>
    <property type="match status" value="1"/>
</dbReference>
<keyword evidence="6 12" id="KW-0418">Kinase</keyword>
<dbReference type="SUPFAM" id="SSF52540">
    <property type="entry name" value="P-loop containing nucleoside triphosphate hydrolases"/>
    <property type="match status" value="1"/>
</dbReference>
<keyword evidence="3" id="KW-0963">Cytoplasm</keyword>
<dbReference type="PROSITE" id="PS00113">
    <property type="entry name" value="ADENYLATE_KINASE"/>
    <property type="match status" value="1"/>
</dbReference>
<dbReference type="Pfam" id="PF00406">
    <property type="entry name" value="ADK"/>
    <property type="match status" value="1"/>
</dbReference>
<evidence type="ECO:0000256" key="9">
    <source>
        <dbReference type="ARBA" id="ARBA00023242"/>
    </source>
</evidence>
<dbReference type="EC" id="2.7.4.3" evidence="2"/>
<evidence type="ECO:0000313" key="14">
    <source>
        <dbReference type="Proteomes" id="UP001190926"/>
    </source>
</evidence>
<evidence type="ECO:0000313" key="13">
    <source>
        <dbReference type="EMBL" id="KAH6755677.1"/>
    </source>
</evidence>
<evidence type="ECO:0000256" key="3">
    <source>
        <dbReference type="ARBA" id="ARBA00022490"/>
    </source>
</evidence>
<gene>
    <name evidence="13" type="ORF">C2S53_010146</name>
</gene>
<evidence type="ECO:0000256" key="6">
    <source>
        <dbReference type="ARBA" id="ARBA00022777"/>
    </source>
</evidence>
<dbReference type="Gene3D" id="3.40.50.300">
    <property type="entry name" value="P-loop containing nucleotide triphosphate hydrolases"/>
    <property type="match status" value="1"/>
</dbReference>
<protein>
    <recommendedName>
        <fullName evidence="2">adenylate kinase</fullName>
        <ecNumber evidence="2">2.7.4.3</ecNumber>
    </recommendedName>
    <alternativeName>
        <fullName evidence="10">ATP:AMP phosphotransferase</fullName>
    </alternativeName>
</protein>
<dbReference type="InterPro" id="IPR000850">
    <property type="entry name" value="Adenylat/UMP-CMP_kin"/>
</dbReference>
<evidence type="ECO:0000256" key="1">
    <source>
        <dbReference type="ARBA" id="ARBA00007220"/>
    </source>
</evidence>
<dbReference type="HAMAP" id="MF_00235">
    <property type="entry name" value="Adenylate_kinase_Adk"/>
    <property type="match status" value="1"/>
</dbReference>
<keyword evidence="9" id="KW-0539">Nucleus</keyword>
<evidence type="ECO:0000256" key="2">
    <source>
        <dbReference type="ARBA" id="ARBA00012955"/>
    </source>
</evidence>
<keyword evidence="7" id="KW-0067">ATP-binding</keyword>
<keyword evidence="8" id="KW-0665">Pyrimidine biosynthesis</keyword>
<name>A0AAD4IN39_PERFH</name>
<dbReference type="GO" id="GO:0005524">
    <property type="term" value="F:ATP binding"/>
    <property type="evidence" value="ECO:0007669"/>
    <property type="project" value="UniProtKB-KW"/>
</dbReference>
<organism evidence="13 14">
    <name type="scientific">Perilla frutescens var. hirtella</name>
    <name type="common">Perilla citriodora</name>
    <name type="synonym">Perilla setoyensis</name>
    <dbReference type="NCBI Taxonomy" id="608512"/>
    <lineage>
        <taxon>Eukaryota</taxon>
        <taxon>Viridiplantae</taxon>
        <taxon>Streptophyta</taxon>
        <taxon>Embryophyta</taxon>
        <taxon>Tracheophyta</taxon>
        <taxon>Spermatophyta</taxon>
        <taxon>Magnoliopsida</taxon>
        <taxon>eudicotyledons</taxon>
        <taxon>Gunneridae</taxon>
        <taxon>Pentapetalae</taxon>
        <taxon>asterids</taxon>
        <taxon>lamiids</taxon>
        <taxon>Lamiales</taxon>
        <taxon>Lamiaceae</taxon>
        <taxon>Nepetoideae</taxon>
        <taxon>Elsholtzieae</taxon>
        <taxon>Perilla</taxon>
    </lineage>
</organism>
<evidence type="ECO:0000256" key="7">
    <source>
        <dbReference type="ARBA" id="ARBA00022840"/>
    </source>
</evidence>
<dbReference type="AlphaFoldDB" id="A0AAD4IN39"/>
<evidence type="ECO:0000256" key="11">
    <source>
        <dbReference type="ARBA" id="ARBA00048116"/>
    </source>
</evidence>
<keyword evidence="14" id="KW-1185">Reference proteome</keyword>
<comment type="catalytic activity">
    <reaction evidence="11">
        <text>UMP + ATP = UDP + ADP</text>
        <dbReference type="Rhea" id="RHEA:24400"/>
        <dbReference type="ChEBI" id="CHEBI:30616"/>
        <dbReference type="ChEBI" id="CHEBI:57865"/>
        <dbReference type="ChEBI" id="CHEBI:58223"/>
        <dbReference type="ChEBI" id="CHEBI:456216"/>
        <dbReference type="EC" id="2.7.4.14"/>
    </reaction>
</comment>
<dbReference type="InterPro" id="IPR006266">
    <property type="entry name" value="UMP_CMP_kinase"/>
</dbReference>
<evidence type="ECO:0000256" key="5">
    <source>
        <dbReference type="ARBA" id="ARBA00022741"/>
    </source>
</evidence>
<proteinExistence type="inferred from homology"/>
<dbReference type="CDD" id="cd01428">
    <property type="entry name" value="ADK"/>
    <property type="match status" value="1"/>
</dbReference>
<dbReference type="GO" id="GO:0006207">
    <property type="term" value="P:'de novo' pyrimidine nucleobase biosynthetic process"/>
    <property type="evidence" value="ECO:0007669"/>
    <property type="project" value="InterPro"/>
</dbReference>
<dbReference type="NCBIfam" id="TIGR01359">
    <property type="entry name" value="UMP_CMP_kin_fam"/>
    <property type="match status" value="1"/>
</dbReference>
<evidence type="ECO:0000256" key="8">
    <source>
        <dbReference type="ARBA" id="ARBA00022975"/>
    </source>
</evidence>
<evidence type="ECO:0000256" key="4">
    <source>
        <dbReference type="ARBA" id="ARBA00022679"/>
    </source>
</evidence>
<dbReference type="InterPro" id="IPR033690">
    <property type="entry name" value="Adenylat_kinase_CS"/>
</dbReference>
<comment type="similarity">
    <text evidence="1 12">Belongs to the adenylate kinase family.</text>
</comment>
<keyword evidence="13" id="KW-0378">Hydrolase</keyword>
<accession>A0AAD4IN39</accession>